<evidence type="ECO:0000256" key="2">
    <source>
        <dbReference type="ARBA" id="ARBA00022679"/>
    </source>
</evidence>
<accession>A0A382CRD5</accession>
<evidence type="ECO:0000256" key="3">
    <source>
        <dbReference type="ARBA" id="ARBA00022741"/>
    </source>
</evidence>
<dbReference type="Gene3D" id="3.40.50.300">
    <property type="entry name" value="P-loop containing nucleotide triphosphate hydrolases"/>
    <property type="match status" value="1"/>
</dbReference>
<dbReference type="PRINTS" id="PR01100">
    <property type="entry name" value="SHIKIMTKNASE"/>
</dbReference>
<dbReference type="AlphaFoldDB" id="A0A382CRD5"/>
<dbReference type="EMBL" id="UINC01035772">
    <property type="protein sequence ID" value="SVB28716.1"/>
    <property type="molecule type" value="Genomic_DNA"/>
</dbReference>
<protein>
    <recommendedName>
        <fullName evidence="8">Shikimate kinase</fullName>
    </recommendedName>
</protein>
<dbReference type="HAMAP" id="MF_00109">
    <property type="entry name" value="Shikimate_kinase"/>
    <property type="match status" value="1"/>
</dbReference>
<dbReference type="PANTHER" id="PTHR21087">
    <property type="entry name" value="SHIKIMATE KINASE"/>
    <property type="match status" value="1"/>
</dbReference>
<dbReference type="SUPFAM" id="SSF52540">
    <property type="entry name" value="P-loop containing nucleoside triphosphate hydrolases"/>
    <property type="match status" value="1"/>
</dbReference>
<dbReference type="GO" id="GO:0005524">
    <property type="term" value="F:ATP binding"/>
    <property type="evidence" value="ECO:0007669"/>
    <property type="project" value="UniProtKB-KW"/>
</dbReference>
<evidence type="ECO:0000256" key="6">
    <source>
        <dbReference type="ARBA" id="ARBA00023141"/>
    </source>
</evidence>
<sequence length="170" mass="19744">MKSKKNLVLIGMMSSGKSTIGELLAKKLNFKFFDIDKIIENETKMKITEIFKIKGENFFRNLEEKTTVKLLNFSNAVISLGGGGFVNEIIRKETNTKSKTFWLDWNLDTLISRIRKRNNRPVALALNNNELKNLIIKRSKYYSKAKYKINCQKLNRSEIVKKILNLYESS</sequence>
<dbReference type="InterPro" id="IPR027417">
    <property type="entry name" value="P-loop_NTPase"/>
</dbReference>
<organism evidence="7">
    <name type="scientific">marine metagenome</name>
    <dbReference type="NCBI Taxonomy" id="408172"/>
    <lineage>
        <taxon>unclassified sequences</taxon>
        <taxon>metagenomes</taxon>
        <taxon>ecological metagenomes</taxon>
    </lineage>
</organism>
<gene>
    <name evidence="7" type="ORF">METZ01_LOCUS181570</name>
</gene>
<evidence type="ECO:0000256" key="4">
    <source>
        <dbReference type="ARBA" id="ARBA00022777"/>
    </source>
</evidence>
<keyword evidence="4" id="KW-0418">Kinase</keyword>
<dbReference type="Pfam" id="PF01202">
    <property type="entry name" value="SKI"/>
    <property type="match status" value="1"/>
</dbReference>
<keyword evidence="5" id="KW-0067">ATP-binding</keyword>
<dbReference type="GO" id="GO:0008652">
    <property type="term" value="P:amino acid biosynthetic process"/>
    <property type="evidence" value="ECO:0007669"/>
    <property type="project" value="UniProtKB-KW"/>
</dbReference>
<keyword evidence="1" id="KW-0028">Amino-acid biosynthesis</keyword>
<evidence type="ECO:0000313" key="7">
    <source>
        <dbReference type="EMBL" id="SVB28716.1"/>
    </source>
</evidence>
<dbReference type="GO" id="GO:0009073">
    <property type="term" value="P:aromatic amino acid family biosynthetic process"/>
    <property type="evidence" value="ECO:0007669"/>
    <property type="project" value="UniProtKB-KW"/>
</dbReference>
<keyword evidence="2" id="KW-0808">Transferase</keyword>
<dbReference type="CDD" id="cd00464">
    <property type="entry name" value="SK"/>
    <property type="match status" value="1"/>
</dbReference>
<dbReference type="GO" id="GO:0005829">
    <property type="term" value="C:cytosol"/>
    <property type="evidence" value="ECO:0007669"/>
    <property type="project" value="TreeGrafter"/>
</dbReference>
<dbReference type="InterPro" id="IPR031322">
    <property type="entry name" value="Shikimate/glucono_kinase"/>
</dbReference>
<proteinExistence type="inferred from homology"/>
<keyword evidence="6" id="KW-0057">Aromatic amino acid biosynthesis</keyword>
<evidence type="ECO:0000256" key="5">
    <source>
        <dbReference type="ARBA" id="ARBA00022840"/>
    </source>
</evidence>
<dbReference type="InterPro" id="IPR000623">
    <property type="entry name" value="Shikimate_kinase/TSH1"/>
</dbReference>
<evidence type="ECO:0000256" key="1">
    <source>
        <dbReference type="ARBA" id="ARBA00022605"/>
    </source>
</evidence>
<keyword evidence="3" id="KW-0547">Nucleotide-binding</keyword>
<evidence type="ECO:0008006" key="8">
    <source>
        <dbReference type="Google" id="ProtNLM"/>
    </source>
</evidence>
<name>A0A382CRD5_9ZZZZ</name>
<dbReference type="GO" id="GO:0004765">
    <property type="term" value="F:shikimate kinase activity"/>
    <property type="evidence" value="ECO:0007669"/>
    <property type="project" value="TreeGrafter"/>
</dbReference>
<reference evidence="7" key="1">
    <citation type="submission" date="2018-05" db="EMBL/GenBank/DDBJ databases">
        <authorList>
            <person name="Lanie J.A."/>
            <person name="Ng W.-L."/>
            <person name="Kazmierczak K.M."/>
            <person name="Andrzejewski T.M."/>
            <person name="Davidsen T.M."/>
            <person name="Wayne K.J."/>
            <person name="Tettelin H."/>
            <person name="Glass J.I."/>
            <person name="Rusch D."/>
            <person name="Podicherti R."/>
            <person name="Tsui H.-C.T."/>
            <person name="Winkler M.E."/>
        </authorList>
    </citation>
    <scope>NUCLEOTIDE SEQUENCE</scope>
</reference>
<dbReference type="PANTHER" id="PTHR21087:SF16">
    <property type="entry name" value="SHIKIMATE KINASE 1, CHLOROPLASTIC"/>
    <property type="match status" value="1"/>
</dbReference>